<dbReference type="Proteomes" id="UP001149165">
    <property type="component" value="Unassembled WGS sequence"/>
</dbReference>
<dbReference type="PANTHER" id="PTHR47784:SF13">
    <property type="entry name" value="ZN(II)2CYS6 TRANSCRIPTION FACTOR (EUROFUNG)"/>
    <property type="match status" value="1"/>
</dbReference>
<dbReference type="InterPro" id="IPR053157">
    <property type="entry name" value="Sterol_Uptake_Regulator"/>
</dbReference>
<protein>
    <submittedName>
        <fullName evidence="1">Uncharacterized protein</fullName>
    </submittedName>
</protein>
<dbReference type="PANTHER" id="PTHR47784">
    <property type="entry name" value="STEROL UPTAKE CONTROL PROTEIN 2"/>
    <property type="match status" value="1"/>
</dbReference>
<comment type="caution">
    <text evidence="1">The sequence shown here is derived from an EMBL/GenBank/DDBJ whole genome shotgun (WGS) entry which is preliminary data.</text>
</comment>
<keyword evidence="2" id="KW-1185">Reference proteome</keyword>
<dbReference type="GO" id="GO:0001228">
    <property type="term" value="F:DNA-binding transcription activator activity, RNA polymerase II-specific"/>
    <property type="evidence" value="ECO:0007669"/>
    <property type="project" value="TreeGrafter"/>
</dbReference>
<name>A0A9W9KJ35_9EURO</name>
<evidence type="ECO:0000313" key="2">
    <source>
        <dbReference type="Proteomes" id="UP001149165"/>
    </source>
</evidence>
<proteinExistence type="predicted"/>
<evidence type="ECO:0000313" key="1">
    <source>
        <dbReference type="EMBL" id="KAJ5108285.1"/>
    </source>
</evidence>
<dbReference type="InterPro" id="IPR021858">
    <property type="entry name" value="Fun_TF"/>
</dbReference>
<dbReference type="AlphaFoldDB" id="A0A9W9KJ35"/>
<reference evidence="1" key="1">
    <citation type="submission" date="2022-11" db="EMBL/GenBank/DDBJ databases">
        <authorList>
            <person name="Petersen C."/>
        </authorList>
    </citation>
    <scope>NUCLEOTIDE SEQUENCE</scope>
    <source>
        <strain evidence="1">IBT 30069</strain>
    </source>
</reference>
<accession>A0A9W9KJ35</accession>
<dbReference type="OrthoDB" id="4937900at2759"/>
<sequence>MVLSHQLRICRPRLTRLDTKARPASIASSVSSATTSMSSDSLPIMTDLMPHPADISTKTPPPQINNLSSDMEETLGLQDLELMMHWCTTTYRSMARDHAAEVLWQTVIPRLSLRSPSLRHGLLALSALHVAGTTASPERKWRYLAAAREHQSQALLGINVDGTQEFTDSQCDAHFALCGVLMVFSFAYCLIDDDMEDEERPNILDEFLEVFQLTRWLVSAMVMTLERVTSGELYSLVRPDETRPRMPNMSRLVISSLQRQNETEALRDSNHEKETYNETILHLSNSLEQLMNGGEPKDFAFCWCFHIPVRYPELVAERTPFALVILAHYAVVLHHLRDSWWMGDWGTRLLKEIVDELEPEWRELIAWPADAMGWFLPEE</sequence>
<dbReference type="EMBL" id="JAPQKH010000003">
    <property type="protein sequence ID" value="KAJ5108285.1"/>
    <property type="molecule type" value="Genomic_DNA"/>
</dbReference>
<gene>
    <name evidence="1" type="ORF">N7456_004960</name>
</gene>
<organism evidence="1 2">
    <name type="scientific">Penicillium angulare</name>
    <dbReference type="NCBI Taxonomy" id="116970"/>
    <lineage>
        <taxon>Eukaryota</taxon>
        <taxon>Fungi</taxon>
        <taxon>Dikarya</taxon>
        <taxon>Ascomycota</taxon>
        <taxon>Pezizomycotina</taxon>
        <taxon>Eurotiomycetes</taxon>
        <taxon>Eurotiomycetidae</taxon>
        <taxon>Eurotiales</taxon>
        <taxon>Aspergillaceae</taxon>
        <taxon>Penicillium</taxon>
    </lineage>
</organism>
<reference evidence="1" key="2">
    <citation type="journal article" date="2023" name="IMA Fungus">
        <title>Comparative genomic study of the Penicillium genus elucidates a diverse pangenome and 15 lateral gene transfer events.</title>
        <authorList>
            <person name="Petersen C."/>
            <person name="Sorensen T."/>
            <person name="Nielsen M.R."/>
            <person name="Sondergaard T.E."/>
            <person name="Sorensen J.L."/>
            <person name="Fitzpatrick D.A."/>
            <person name="Frisvad J.C."/>
            <person name="Nielsen K.L."/>
        </authorList>
    </citation>
    <scope>NUCLEOTIDE SEQUENCE</scope>
    <source>
        <strain evidence="1">IBT 30069</strain>
    </source>
</reference>
<dbReference type="Pfam" id="PF11951">
    <property type="entry name" value="Fungal_trans_2"/>
    <property type="match status" value="1"/>
</dbReference>